<dbReference type="OrthoDB" id="568465at2"/>
<keyword evidence="3" id="KW-1185">Reference proteome</keyword>
<sequence length="73" mass="8903">MESFHDSLKKEEVNLVIYYDYDAARLTIFEYIESWYNRKIIYSRIGYLTPQQYEDSIKKTASHYRLCPCRAHK</sequence>
<dbReference type="InterPro" id="IPR050900">
    <property type="entry name" value="Transposase_IS3/IS150/IS904"/>
</dbReference>
<dbReference type="AlphaFoldDB" id="A0A845R0E4"/>
<evidence type="ECO:0000313" key="2">
    <source>
        <dbReference type="EMBL" id="NBI07694.1"/>
    </source>
</evidence>
<dbReference type="Proteomes" id="UP000467132">
    <property type="component" value="Unassembled WGS sequence"/>
</dbReference>
<evidence type="ECO:0000259" key="1">
    <source>
        <dbReference type="Pfam" id="PF13333"/>
    </source>
</evidence>
<dbReference type="PANTHER" id="PTHR46889:SF4">
    <property type="entry name" value="TRANSPOSASE INSO FOR INSERTION SEQUENCE ELEMENT IS911B-RELATED"/>
    <property type="match status" value="1"/>
</dbReference>
<feature type="domain" description="Integrase catalytic" evidence="1">
    <location>
        <begin position="2"/>
        <end position="55"/>
    </location>
</feature>
<dbReference type="InterPro" id="IPR001584">
    <property type="entry name" value="Integrase_cat-core"/>
</dbReference>
<name>A0A845R0E4_9CLOT</name>
<proteinExistence type="predicted"/>
<accession>A0A845R0E4</accession>
<comment type="caution">
    <text evidence="2">The sequence shown here is derived from an EMBL/GenBank/DDBJ whole genome shotgun (WGS) entry which is preliminary data.</text>
</comment>
<dbReference type="EMBL" id="QXXA01000014">
    <property type="protein sequence ID" value="NBI07694.1"/>
    <property type="molecule type" value="Genomic_DNA"/>
</dbReference>
<dbReference type="GO" id="GO:0015074">
    <property type="term" value="P:DNA integration"/>
    <property type="evidence" value="ECO:0007669"/>
    <property type="project" value="InterPro"/>
</dbReference>
<evidence type="ECO:0000313" key="3">
    <source>
        <dbReference type="Proteomes" id="UP000467132"/>
    </source>
</evidence>
<reference evidence="2 3" key="1">
    <citation type="submission" date="2018-08" db="EMBL/GenBank/DDBJ databases">
        <title>Murine metabolic-syndrome-specific gut microbial biobank.</title>
        <authorList>
            <person name="Liu C."/>
        </authorList>
    </citation>
    <scope>NUCLEOTIDE SEQUENCE [LARGE SCALE GENOMIC DNA]</scope>
    <source>
        <strain evidence="2 3">583</strain>
    </source>
</reference>
<dbReference type="Pfam" id="PF13333">
    <property type="entry name" value="rve_2"/>
    <property type="match status" value="1"/>
</dbReference>
<protein>
    <recommendedName>
        <fullName evidence="1">Integrase catalytic domain-containing protein</fullName>
    </recommendedName>
</protein>
<dbReference type="PANTHER" id="PTHR46889">
    <property type="entry name" value="TRANSPOSASE INSF FOR INSERTION SEQUENCE IS3B-RELATED"/>
    <property type="match status" value="1"/>
</dbReference>
<organism evidence="2 3">
    <name type="scientific">Senegalia massiliensis</name>
    <dbReference type="NCBI Taxonomy" id="1720316"/>
    <lineage>
        <taxon>Bacteria</taxon>
        <taxon>Bacillati</taxon>
        <taxon>Bacillota</taxon>
        <taxon>Clostridia</taxon>
        <taxon>Eubacteriales</taxon>
        <taxon>Clostridiaceae</taxon>
        <taxon>Senegalia</taxon>
    </lineage>
</organism>
<gene>
    <name evidence="2" type="ORF">D3Z33_12605</name>
</gene>